<dbReference type="EMBL" id="MU004238">
    <property type="protein sequence ID" value="KAF2667042.1"/>
    <property type="molecule type" value="Genomic_DNA"/>
</dbReference>
<proteinExistence type="predicted"/>
<dbReference type="PANTHER" id="PTHR37543:SF1">
    <property type="entry name" value="CCCH ZINC FINGER DNA BINDING PROTEIN (AFU_ORTHOLOGUE AFUA_5G12760)"/>
    <property type="match status" value="1"/>
</dbReference>
<dbReference type="AlphaFoldDB" id="A0A6A6U4H3"/>
<feature type="compositionally biased region" description="Low complexity" evidence="1">
    <location>
        <begin position="158"/>
        <end position="172"/>
    </location>
</feature>
<dbReference type="Pfam" id="PF25543">
    <property type="entry name" value="zf-CCCH_tandem"/>
    <property type="match status" value="1"/>
</dbReference>
<evidence type="ECO:0000259" key="2">
    <source>
        <dbReference type="Pfam" id="PF25543"/>
    </source>
</evidence>
<gene>
    <name evidence="3" type="ORF">BT63DRAFT_427461</name>
</gene>
<keyword evidence="4" id="KW-1185">Reference proteome</keyword>
<feature type="region of interest" description="Disordered" evidence="1">
    <location>
        <begin position="158"/>
        <end position="177"/>
    </location>
</feature>
<dbReference type="OrthoDB" id="3512845at2759"/>
<name>A0A6A6U4H3_9PEZI</name>
<dbReference type="Proteomes" id="UP000799302">
    <property type="component" value="Unassembled WGS sequence"/>
</dbReference>
<dbReference type="InterPro" id="IPR057654">
    <property type="entry name" value="Znf-CCCH_tandem"/>
</dbReference>
<dbReference type="PANTHER" id="PTHR37543">
    <property type="entry name" value="CCCH ZINC FINGER DNA BINDING PROTEIN (AFU_ORTHOLOGUE AFUA_5G12760)"/>
    <property type="match status" value="1"/>
</dbReference>
<feature type="non-terminal residue" evidence="3">
    <location>
        <position position="1"/>
    </location>
</feature>
<organism evidence="3 4">
    <name type="scientific">Microthyrium microscopicum</name>
    <dbReference type="NCBI Taxonomy" id="703497"/>
    <lineage>
        <taxon>Eukaryota</taxon>
        <taxon>Fungi</taxon>
        <taxon>Dikarya</taxon>
        <taxon>Ascomycota</taxon>
        <taxon>Pezizomycotina</taxon>
        <taxon>Dothideomycetes</taxon>
        <taxon>Dothideomycetes incertae sedis</taxon>
        <taxon>Microthyriales</taxon>
        <taxon>Microthyriaceae</taxon>
        <taxon>Microthyrium</taxon>
    </lineage>
</organism>
<evidence type="ECO:0000256" key="1">
    <source>
        <dbReference type="SAM" id="MobiDB-lite"/>
    </source>
</evidence>
<evidence type="ECO:0000313" key="3">
    <source>
        <dbReference type="EMBL" id="KAF2667042.1"/>
    </source>
</evidence>
<evidence type="ECO:0000313" key="4">
    <source>
        <dbReference type="Proteomes" id="UP000799302"/>
    </source>
</evidence>
<accession>A0A6A6U4H3</accession>
<feature type="region of interest" description="Disordered" evidence="1">
    <location>
        <begin position="83"/>
        <end position="141"/>
    </location>
</feature>
<sequence>MPSKLQATLNSHLFHPACAQLIVGSNMDEGIVKYLLSVLAHNPKAAEKLCLLSGAKLAPESIGFAMPSIPAPHAIFQRLSIQAPSSEQSADSPDVSESPAPSDGQQHGHYKDANAPKPSDTTNGQPATNKKPPNPAPVKNSWADIVKQPTPEPILVAEPLPAAPSRASRHSSTGSTWDTMAANKKSKVHTRKVSSGSNFMTDILETCEQDEDGIWWTETGRRIDPVPAKYNKDEVDRVKKLKLCNVHYLRGPCPYDQALKHPKVNKHTKDGKCTHRHDYKATKAELETLALVARMAPCSNGMECEDGPCIYGHVCPAPRQTNLHKLKGGPTAIAEGKLCIFGVECRFDTKMHVYDLID</sequence>
<feature type="domain" description="Tandem CCCH zinc finger" evidence="2">
    <location>
        <begin position="289"/>
        <end position="356"/>
    </location>
</feature>
<protein>
    <recommendedName>
        <fullName evidence="2">Tandem CCCH zinc finger domain-containing protein</fullName>
    </recommendedName>
</protein>
<reference evidence="3" key="1">
    <citation type="journal article" date="2020" name="Stud. Mycol.">
        <title>101 Dothideomycetes genomes: a test case for predicting lifestyles and emergence of pathogens.</title>
        <authorList>
            <person name="Haridas S."/>
            <person name="Albert R."/>
            <person name="Binder M."/>
            <person name="Bloem J."/>
            <person name="Labutti K."/>
            <person name="Salamov A."/>
            <person name="Andreopoulos B."/>
            <person name="Baker S."/>
            <person name="Barry K."/>
            <person name="Bills G."/>
            <person name="Bluhm B."/>
            <person name="Cannon C."/>
            <person name="Castanera R."/>
            <person name="Culley D."/>
            <person name="Daum C."/>
            <person name="Ezra D."/>
            <person name="Gonzalez J."/>
            <person name="Henrissat B."/>
            <person name="Kuo A."/>
            <person name="Liang C."/>
            <person name="Lipzen A."/>
            <person name="Lutzoni F."/>
            <person name="Magnuson J."/>
            <person name="Mondo S."/>
            <person name="Nolan M."/>
            <person name="Ohm R."/>
            <person name="Pangilinan J."/>
            <person name="Park H.-J."/>
            <person name="Ramirez L."/>
            <person name="Alfaro M."/>
            <person name="Sun H."/>
            <person name="Tritt A."/>
            <person name="Yoshinaga Y."/>
            <person name="Zwiers L.-H."/>
            <person name="Turgeon B."/>
            <person name="Goodwin S."/>
            <person name="Spatafora J."/>
            <person name="Crous P."/>
            <person name="Grigoriev I."/>
        </authorList>
    </citation>
    <scope>NUCLEOTIDE SEQUENCE</scope>
    <source>
        <strain evidence="3">CBS 115976</strain>
    </source>
</reference>